<name>A0A1I4TVJ9_9EURY</name>
<organism evidence="11 12">
    <name type="scientific">Methanolobus profundi</name>
    <dbReference type="NCBI Taxonomy" id="487685"/>
    <lineage>
        <taxon>Archaea</taxon>
        <taxon>Methanobacteriati</taxon>
        <taxon>Methanobacteriota</taxon>
        <taxon>Stenosarchaea group</taxon>
        <taxon>Methanomicrobia</taxon>
        <taxon>Methanosarcinales</taxon>
        <taxon>Methanosarcinaceae</taxon>
        <taxon>Methanolobus</taxon>
    </lineage>
</organism>
<dbReference type="SMART" id="SM00387">
    <property type="entry name" value="HATPase_c"/>
    <property type="match status" value="1"/>
</dbReference>
<dbReference type="RefSeq" id="WP_091937378.1">
    <property type="nucleotide sequence ID" value="NZ_FOUJ01000005.1"/>
</dbReference>
<keyword evidence="6" id="KW-0902">Two-component regulatory system</keyword>
<dbReference type="Gene3D" id="1.10.287.130">
    <property type="match status" value="1"/>
</dbReference>
<dbReference type="SMART" id="SM00388">
    <property type="entry name" value="HisKA"/>
    <property type="match status" value="1"/>
</dbReference>
<dbReference type="STRING" id="487685.SAMN04488696_2479"/>
<dbReference type="InterPro" id="IPR005467">
    <property type="entry name" value="His_kinase_dom"/>
</dbReference>
<dbReference type="InterPro" id="IPR036890">
    <property type="entry name" value="HATPase_C_sf"/>
</dbReference>
<feature type="domain" description="Histidine kinase" evidence="9">
    <location>
        <begin position="363"/>
        <end position="581"/>
    </location>
</feature>
<dbReference type="Pfam" id="PF02518">
    <property type="entry name" value="HATPase_c"/>
    <property type="match status" value="1"/>
</dbReference>
<dbReference type="GO" id="GO:0000155">
    <property type="term" value="F:phosphorelay sensor kinase activity"/>
    <property type="evidence" value="ECO:0007669"/>
    <property type="project" value="InterPro"/>
</dbReference>
<dbReference type="CDD" id="cd18773">
    <property type="entry name" value="PDC1_HK_sensor"/>
    <property type="match status" value="1"/>
</dbReference>
<dbReference type="InterPro" id="IPR003661">
    <property type="entry name" value="HisK_dim/P_dom"/>
</dbReference>
<keyword evidence="4" id="KW-0808">Transferase</keyword>
<evidence type="ECO:0000256" key="8">
    <source>
        <dbReference type="SAM" id="Phobius"/>
    </source>
</evidence>
<dbReference type="InterPro" id="IPR004358">
    <property type="entry name" value="Sig_transdc_His_kin-like_C"/>
</dbReference>
<feature type="transmembrane region" description="Helical" evidence="8">
    <location>
        <begin position="292"/>
        <end position="319"/>
    </location>
</feature>
<dbReference type="OrthoDB" id="342253at2157"/>
<keyword evidence="8" id="KW-1133">Transmembrane helix</keyword>
<protein>
    <recommendedName>
        <fullName evidence="2">histidine kinase</fullName>
        <ecNumber evidence="2">2.7.13.3</ecNumber>
    </recommendedName>
</protein>
<evidence type="ECO:0000256" key="4">
    <source>
        <dbReference type="ARBA" id="ARBA00022679"/>
    </source>
</evidence>
<keyword evidence="8" id="KW-0812">Transmembrane</keyword>
<evidence type="ECO:0000256" key="1">
    <source>
        <dbReference type="ARBA" id="ARBA00000085"/>
    </source>
</evidence>
<dbReference type="InterPro" id="IPR036097">
    <property type="entry name" value="HisK_dim/P_sf"/>
</dbReference>
<dbReference type="CDD" id="cd16922">
    <property type="entry name" value="HATPase_EvgS-ArcB-TorS-like"/>
    <property type="match status" value="1"/>
</dbReference>
<keyword evidence="5" id="KW-0418">Kinase</keyword>
<dbReference type="PANTHER" id="PTHR43711">
    <property type="entry name" value="TWO-COMPONENT HISTIDINE KINASE"/>
    <property type="match status" value="1"/>
</dbReference>
<evidence type="ECO:0000259" key="10">
    <source>
        <dbReference type="PROSITE" id="PS50839"/>
    </source>
</evidence>
<dbReference type="InterPro" id="IPR003594">
    <property type="entry name" value="HATPase_dom"/>
</dbReference>
<dbReference type="CDD" id="cd00082">
    <property type="entry name" value="HisKA"/>
    <property type="match status" value="1"/>
</dbReference>
<dbReference type="EMBL" id="FOUJ01000005">
    <property type="protein sequence ID" value="SFM80647.1"/>
    <property type="molecule type" value="Genomic_DNA"/>
</dbReference>
<evidence type="ECO:0000313" key="11">
    <source>
        <dbReference type="EMBL" id="SFM80647.1"/>
    </source>
</evidence>
<dbReference type="InterPro" id="IPR006189">
    <property type="entry name" value="CHASE_dom"/>
</dbReference>
<dbReference type="PROSITE" id="PS50109">
    <property type="entry name" value="HIS_KIN"/>
    <property type="match status" value="1"/>
</dbReference>
<dbReference type="PANTHER" id="PTHR43711:SF31">
    <property type="entry name" value="HISTIDINE KINASE"/>
    <property type="match status" value="1"/>
</dbReference>
<reference evidence="12" key="1">
    <citation type="submission" date="2016-10" db="EMBL/GenBank/DDBJ databases">
        <authorList>
            <person name="Varghese N."/>
            <person name="Submissions S."/>
        </authorList>
    </citation>
    <scope>NUCLEOTIDE SEQUENCE [LARGE SCALE GENOMIC DNA]</scope>
    <source>
        <strain evidence="12">Mob M</strain>
    </source>
</reference>
<dbReference type="Gene3D" id="3.30.450.20">
    <property type="entry name" value="PAS domain"/>
    <property type="match status" value="1"/>
</dbReference>
<dbReference type="PRINTS" id="PR00344">
    <property type="entry name" value="BCTRLSENSOR"/>
</dbReference>
<dbReference type="SUPFAM" id="SSF55874">
    <property type="entry name" value="ATPase domain of HSP90 chaperone/DNA topoisomerase II/histidine kinase"/>
    <property type="match status" value="1"/>
</dbReference>
<evidence type="ECO:0000256" key="3">
    <source>
        <dbReference type="ARBA" id="ARBA00022553"/>
    </source>
</evidence>
<evidence type="ECO:0000313" key="12">
    <source>
        <dbReference type="Proteomes" id="UP000198535"/>
    </source>
</evidence>
<proteinExistence type="predicted"/>
<dbReference type="Proteomes" id="UP000198535">
    <property type="component" value="Unassembled WGS sequence"/>
</dbReference>
<comment type="catalytic activity">
    <reaction evidence="1">
        <text>ATP + protein L-histidine = ADP + protein N-phospho-L-histidine.</text>
        <dbReference type="EC" id="2.7.13.3"/>
    </reaction>
</comment>
<dbReference type="Pfam" id="PF00512">
    <property type="entry name" value="HisKA"/>
    <property type="match status" value="1"/>
</dbReference>
<evidence type="ECO:0000259" key="9">
    <source>
        <dbReference type="PROSITE" id="PS50109"/>
    </source>
</evidence>
<dbReference type="PROSITE" id="PS50839">
    <property type="entry name" value="CHASE"/>
    <property type="match status" value="1"/>
</dbReference>
<sequence>MWNRKSRWNLILFAVVVLLLISSIFFLWMKTNMEVRSVVEEQYQNQQLLLTRQIASSIERSLNERVLLLEVIAKKDTGVPPDNYLSDLKSVYDVAGMFYVVEYVSEEGTIVSGYPEDNVPIGLNLYDSKQYRAFEMVRDTGEVYVTDPLKLMEGNYGSFIWIPVYEGDEFRGAFIAIIQESDLKSRYVSESNSSSYAYLIDDKGRLLYADQGDYPRRASYAEVTASTSSGLSDIIEEQSKGGDGTGKYLVLDNGTMVEERLVSYSPIEWYNQKWSLAITSPSSDVDRLIVSVYLKLFIVAVVSVLFIVFVSSFLVLILFNWSKSLEKEVDEKTQELKESNESLRAANRKLKELDRLKTEFLSIVSHELKTPLTAMKTSSEFLLENDGCGLQLKEKMLDIIIRNIDRQSRMVDDLLDISRIESDRMKFHREPVEIENTIKVSLEVLASSLKKKDMTVQVNLPDGLPLVNTDKDKLVQVFVNLLNNAVKFSNEGDMITIDVVEKDDHVEISVIDNGIGMGPEELERIFDKFYQIDSTSTRKVGGSGLGLSIVKGIIEGQGGTITATSEPDKGSRFTFTLDKQQDEVSE</sequence>
<feature type="domain" description="CHASE" evidence="10">
    <location>
        <begin position="99"/>
        <end position="190"/>
    </location>
</feature>
<dbReference type="EC" id="2.7.13.3" evidence="2"/>
<dbReference type="InterPro" id="IPR050736">
    <property type="entry name" value="Sensor_HK_Regulatory"/>
</dbReference>
<dbReference type="AlphaFoldDB" id="A0A1I4TVJ9"/>
<dbReference type="Gene3D" id="3.30.565.10">
    <property type="entry name" value="Histidine kinase-like ATPase, C-terminal domain"/>
    <property type="match status" value="1"/>
</dbReference>
<accession>A0A1I4TVJ9</accession>
<evidence type="ECO:0000256" key="7">
    <source>
        <dbReference type="SAM" id="Coils"/>
    </source>
</evidence>
<feature type="coiled-coil region" evidence="7">
    <location>
        <begin position="322"/>
        <end position="356"/>
    </location>
</feature>
<gene>
    <name evidence="11" type="ORF">SAMN04488696_2479</name>
</gene>
<evidence type="ECO:0000256" key="2">
    <source>
        <dbReference type="ARBA" id="ARBA00012438"/>
    </source>
</evidence>
<keyword evidence="3" id="KW-0597">Phosphoprotein</keyword>
<evidence type="ECO:0000256" key="6">
    <source>
        <dbReference type="ARBA" id="ARBA00023012"/>
    </source>
</evidence>
<keyword evidence="12" id="KW-1185">Reference proteome</keyword>
<dbReference type="SUPFAM" id="SSF47384">
    <property type="entry name" value="Homodimeric domain of signal transducing histidine kinase"/>
    <property type="match status" value="1"/>
</dbReference>
<evidence type="ECO:0000256" key="5">
    <source>
        <dbReference type="ARBA" id="ARBA00022777"/>
    </source>
</evidence>
<keyword evidence="7" id="KW-0175">Coiled coil</keyword>
<dbReference type="FunFam" id="3.30.565.10:FF:000006">
    <property type="entry name" value="Sensor histidine kinase WalK"/>
    <property type="match status" value="1"/>
</dbReference>
<keyword evidence="8" id="KW-0472">Membrane</keyword>